<dbReference type="InterPro" id="IPR017871">
    <property type="entry name" value="ABC_transporter-like_CS"/>
</dbReference>
<proteinExistence type="predicted"/>
<dbReference type="SMART" id="SM00382">
    <property type="entry name" value="AAA"/>
    <property type="match status" value="1"/>
</dbReference>
<keyword evidence="1" id="KW-0547">Nucleotide-binding</keyword>
<feature type="domain" description="ABC transporter" evidence="3">
    <location>
        <begin position="4"/>
        <end position="236"/>
    </location>
</feature>
<dbReference type="PANTHER" id="PTHR43158:SF10">
    <property type="entry name" value="ABC TRANSPORTER ATP-BINDING PROTEIN YTRB"/>
    <property type="match status" value="1"/>
</dbReference>
<dbReference type="SUPFAM" id="SSF52540">
    <property type="entry name" value="P-loop containing nucleoside triphosphate hydrolases"/>
    <property type="match status" value="1"/>
</dbReference>
<evidence type="ECO:0000256" key="1">
    <source>
        <dbReference type="ARBA" id="ARBA00022741"/>
    </source>
</evidence>
<accession>A0A3G3K4N6</accession>
<dbReference type="Pfam" id="PF00005">
    <property type="entry name" value="ABC_tran"/>
    <property type="match status" value="1"/>
</dbReference>
<organism evidence="4 5">
    <name type="scientific">Cohnella candidum</name>
    <dbReference type="NCBI Taxonomy" id="2674991"/>
    <lineage>
        <taxon>Bacteria</taxon>
        <taxon>Bacillati</taxon>
        <taxon>Bacillota</taxon>
        <taxon>Bacilli</taxon>
        <taxon>Bacillales</taxon>
        <taxon>Paenibacillaceae</taxon>
        <taxon>Cohnella</taxon>
    </lineage>
</organism>
<evidence type="ECO:0000313" key="4">
    <source>
        <dbReference type="EMBL" id="AYQ75131.1"/>
    </source>
</evidence>
<dbReference type="PANTHER" id="PTHR43158">
    <property type="entry name" value="SKFA PEPTIDE EXPORT ATP-BINDING PROTEIN SKFE"/>
    <property type="match status" value="1"/>
</dbReference>
<dbReference type="CDD" id="cd03230">
    <property type="entry name" value="ABC_DR_subfamily_A"/>
    <property type="match status" value="1"/>
</dbReference>
<dbReference type="EMBL" id="CP033433">
    <property type="protein sequence ID" value="AYQ75131.1"/>
    <property type="molecule type" value="Genomic_DNA"/>
</dbReference>
<dbReference type="GO" id="GO:0005524">
    <property type="term" value="F:ATP binding"/>
    <property type="evidence" value="ECO:0007669"/>
    <property type="project" value="UniProtKB-KW"/>
</dbReference>
<dbReference type="InterPro" id="IPR003439">
    <property type="entry name" value="ABC_transporter-like_ATP-bd"/>
</dbReference>
<evidence type="ECO:0000259" key="3">
    <source>
        <dbReference type="PROSITE" id="PS50893"/>
    </source>
</evidence>
<reference evidence="4 5" key="1">
    <citation type="submission" date="2018-10" db="EMBL/GenBank/DDBJ databases">
        <title>Genome Sequence of Cohnella sp.</title>
        <authorList>
            <person name="Srinivasan S."/>
            <person name="Kim M.K."/>
        </authorList>
    </citation>
    <scope>NUCLEOTIDE SEQUENCE [LARGE SCALE GENOMIC DNA]</scope>
    <source>
        <strain evidence="4 5">18JY8-7</strain>
    </source>
</reference>
<dbReference type="InterPro" id="IPR003593">
    <property type="entry name" value="AAA+_ATPase"/>
</dbReference>
<dbReference type="PROSITE" id="PS00211">
    <property type="entry name" value="ABC_TRANSPORTER_1"/>
    <property type="match status" value="1"/>
</dbReference>
<gene>
    <name evidence="4" type="ORF">EAV92_22830</name>
</gene>
<dbReference type="RefSeq" id="WP_123043211.1">
    <property type="nucleotide sequence ID" value="NZ_CP033433.1"/>
</dbReference>
<keyword evidence="2 4" id="KW-0067">ATP-binding</keyword>
<evidence type="ECO:0000256" key="2">
    <source>
        <dbReference type="ARBA" id="ARBA00022840"/>
    </source>
</evidence>
<sequence>MNDFERPAIRFAGMTTGSGEFRLGPLDLEIPQGLVTAVVGANGSGKSTLFRTLLGLEPVTGGRLEVLGSPILPNGEESYKARIGFVAENPHAYENPMTVAEKAEFASLWYPGWDRKRYRRLVDRFDIDVSARLSKLSKGMRRKAELAIAMAHDPELLLLDEPSSGLDPFIWKIWLEELQSYLENGDRTLLLATHVTEEVRRLADNVLFLHRGQSLGFYEKDRLFEEWRSLLVRRSEAGADPGKLRGTPGCCRMESGGSDLYSIVVSGAERGEQEFYLAACGFQVLENRPLELEDILGCMIAKEEANVEPA</sequence>
<name>A0A3G3K4N6_9BACL</name>
<dbReference type="InterPro" id="IPR027417">
    <property type="entry name" value="P-loop_NTPase"/>
</dbReference>
<keyword evidence="5" id="KW-1185">Reference proteome</keyword>
<dbReference type="Proteomes" id="UP000269097">
    <property type="component" value="Chromosome"/>
</dbReference>
<protein>
    <submittedName>
        <fullName evidence="4">ABC transporter ATP-binding protein</fullName>
    </submittedName>
</protein>
<dbReference type="AlphaFoldDB" id="A0A3G3K4N6"/>
<dbReference type="PROSITE" id="PS50893">
    <property type="entry name" value="ABC_TRANSPORTER_2"/>
    <property type="match status" value="1"/>
</dbReference>
<evidence type="ECO:0000313" key="5">
    <source>
        <dbReference type="Proteomes" id="UP000269097"/>
    </source>
</evidence>
<dbReference type="KEGG" id="coh:EAV92_22830"/>
<dbReference type="Gene3D" id="3.40.50.300">
    <property type="entry name" value="P-loop containing nucleotide triphosphate hydrolases"/>
    <property type="match status" value="1"/>
</dbReference>
<dbReference type="GO" id="GO:0016887">
    <property type="term" value="F:ATP hydrolysis activity"/>
    <property type="evidence" value="ECO:0007669"/>
    <property type="project" value="InterPro"/>
</dbReference>